<evidence type="ECO:0000313" key="2">
    <source>
        <dbReference type="Proteomes" id="UP000075635"/>
    </source>
</evidence>
<sequence length="612" mass="63952">MRRLFVSGDRFLSWDYDRWILWDTAARAAIADGHAPGGIDYEDPMEPPPELPGGVELRGELVLVQTNPLHAFDLRSAVDGSLLATVSAEYDRVGLASDGSYAWTLDNYRDLTIWSPSGAEVLSTTVSRPGPLHAAPDAVRIAQQGIGALPIEVVPVDGSPQTLTPAFSGAFHGWSADGARFLTTAGTTVRVYSKAGVQESIVYLPTTEGLSSTGDYLWTFQGRIPGYPLKVYRIGGGDIPVAEYAYSSATTVVPTERAIAVIDYARSKFEVIDLGGAEIKRTEHTIARETTSLAHIDGGLRWAVTAQGNTIAQKGTLADPDATATFGCGPSILDGSASGHVAIAAASGVAVIYDTADLDAGPTMSLSLKSSHVELSADGRLLVAHDAISSPDSDLRVISLTDGAVLGLPDVGGSLIDFSLSAGGTTLGRIYYPPAGTPGSGPRIVSDLSGETVFFQSNGPGQLPVISPDGQHFLLADKGPGGGCGFTQFYEEGVLVNVVPGCAIGWVDDARALVQTYRRNASDQWEYEASTLYDPTGNVVSTPALPPMPTRQRGTMSGGIVPVSPTAIHVRGGSTIHDVETGAVVTTLPVAGLLAGDHVVYLCGRGVCATPY</sequence>
<gene>
    <name evidence="1" type="ORF">BE17_50785</name>
</gene>
<reference evidence="1 2" key="1">
    <citation type="submission" date="2014-02" db="EMBL/GenBank/DDBJ databases">
        <title>The small core and large imbalanced accessory genome model reveals a collaborative survival strategy of Sorangium cellulosum strains in nature.</title>
        <authorList>
            <person name="Han K."/>
            <person name="Peng R."/>
            <person name="Blom J."/>
            <person name="Li Y.-Z."/>
        </authorList>
    </citation>
    <scope>NUCLEOTIDE SEQUENCE [LARGE SCALE GENOMIC DNA]</scope>
    <source>
        <strain evidence="1 2">So0011-07</strain>
    </source>
</reference>
<evidence type="ECO:0000313" key="1">
    <source>
        <dbReference type="EMBL" id="KYF74866.1"/>
    </source>
</evidence>
<dbReference type="EMBL" id="JEMB01003199">
    <property type="protein sequence ID" value="KYF74866.1"/>
    <property type="molecule type" value="Genomic_DNA"/>
</dbReference>
<dbReference type="AlphaFoldDB" id="A0A150R4K1"/>
<organism evidence="1 2">
    <name type="scientific">Sorangium cellulosum</name>
    <name type="common">Polyangium cellulosum</name>
    <dbReference type="NCBI Taxonomy" id="56"/>
    <lineage>
        <taxon>Bacteria</taxon>
        <taxon>Pseudomonadati</taxon>
        <taxon>Myxococcota</taxon>
        <taxon>Polyangia</taxon>
        <taxon>Polyangiales</taxon>
        <taxon>Polyangiaceae</taxon>
        <taxon>Sorangium</taxon>
    </lineage>
</organism>
<protein>
    <submittedName>
        <fullName evidence="1">Uncharacterized protein</fullName>
    </submittedName>
</protein>
<name>A0A150R4K1_SORCE</name>
<dbReference type="SUPFAM" id="SSF82171">
    <property type="entry name" value="DPP6 N-terminal domain-like"/>
    <property type="match status" value="1"/>
</dbReference>
<dbReference type="Proteomes" id="UP000075635">
    <property type="component" value="Unassembled WGS sequence"/>
</dbReference>
<comment type="caution">
    <text evidence="1">The sequence shown here is derived from an EMBL/GenBank/DDBJ whole genome shotgun (WGS) entry which is preliminary data.</text>
</comment>
<accession>A0A150R4K1</accession>
<proteinExistence type="predicted"/>